<evidence type="ECO:0000313" key="2">
    <source>
        <dbReference type="EMBL" id="CAP87035.1"/>
    </source>
</evidence>
<dbReference type="VEuPathDB" id="FungiDB:PCH_Pc24g01270"/>
<feature type="region of interest" description="Disordered" evidence="1">
    <location>
        <begin position="14"/>
        <end position="37"/>
    </location>
</feature>
<dbReference type="HOGENOM" id="CLU_1120464_0_0_1"/>
<feature type="compositionally biased region" description="Basic and acidic residues" evidence="1">
    <location>
        <begin position="14"/>
        <end position="28"/>
    </location>
</feature>
<evidence type="ECO:0000313" key="3">
    <source>
        <dbReference type="Proteomes" id="UP000000724"/>
    </source>
</evidence>
<protein>
    <submittedName>
        <fullName evidence="2">Uncharacterized protein</fullName>
    </submittedName>
</protein>
<keyword evidence="3" id="KW-1185">Reference proteome</keyword>
<sequence>MCVDVSVDKSVDVSVDKSVDERGNERGGEWSGGEGDGPTLRLYHTLKSHSDQTQQPTALTSLYYVTFEVRASIGDCKSLKPTLYVGWLYPRTIARVKVDSQQRKPSYRGYSLAQDYPIGSCIWESPQYSPAVSHVSISTTAPKPPIVAFWGVVPGICLNSDMLNVIQGASMLGVQKPTSPWQELLARDRLENDINRQRHAAGLTDLQFQWHPRHMRLSGYFLGFDREMGAWDPNIPNTCSKETFLTPT</sequence>
<gene>
    <name evidence="2" type="ORF">Pc24g01270</name>
    <name evidence="2" type="ORF">PCH_Pc24g01270</name>
</gene>
<evidence type="ECO:0000256" key="1">
    <source>
        <dbReference type="SAM" id="MobiDB-lite"/>
    </source>
</evidence>
<dbReference type="AlphaFoldDB" id="B6HWR9"/>
<proteinExistence type="predicted"/>
<dbReference type="Proteomes" id="UP000000724">
    <property type="component" value="Contig Pc00c24"/>
</dbReference>
<organism evidence="2 3">
    <name type="scientific">Penicillium rubens (strain ATCC 28089 / DSM 1075 / NRRL 1951 / Wisconsin 54-1255)</name>
    <name type="common">Penicillium chrysogenum</name>
    <dbReference type="NCBI Taxonomy" id="500485"/>
    <lineage>
        <taxon>Eukaryota</taxon>
        <taxon>Fungi</taxon>
        <taxon>Dikarya</taxon>
        <taxon>Ascomycota</taxon>
        <taxon>Pezizomycotina</taxon>
        <taxon>Eurotiomycetes</taxon>
        <taxon>Eurotiomycetidae</taxon>
        <taxon>Eurotiales</taxon>
        <taxon>Aspergillaceae</taxon>
        <taxon>Penicillium</taxon>
        <taxon>Penicillium chrysogenum species complex</taxon>
    </lineage>
</organism>
<accession>B6HWR9</accession>
<name>B6HWR9_PENRW</name>
<reference evidence="2 3" key="1">
    <citation type="journal article" date="2008" name="Nat. Biotechnol.">
        <title>Genome sequencing and analysis of the filamentous fungus Penicillium chrysogenum.</title>
        <authorList>
            <person name="van den Berg M.A."/>
            <person name="Albang R."/>
            <person name="Albermann K."/>
            <person name="Badger J.H."/>
            <person name="Daran J.-M."/>
            <person name="Driessen A.J.M."/>
            <person name="Garcia-Estrada C."/>
            <person name="Fedorova N.D."/>
            <person name="Harris D.M."/>
            <person name="Heijne W.H.M."/>
            <person name="Joardar V.S."/>
            <person name="Kiel J.A.K.W."/>
            <person name="Kovalchuk A."/>
            <person name="Martin J.F."/>
            <person name="Nierman W.C."/>
            <person name="Nijland J.G."/>
            <person name="Pronk J.T."/>
            <person name="Roubos J.A."/>
            <person name="van der Klei I.J."/>
            <person name="van Peij N.N.M.E."/>
            <person name="Veenhuis M."/>
            <person name="von Doehren H."/>
            <person name="Wagner C."/>
            <person name="Wortman J.R."/>
            <person name="Bovenberg R.A.L."/>
        </authorList>
    </citation>
    <scope>NUCLEOTIDE SEQUENCE [LARGE SCALE GENOMIC DNA]</scope>
    <source>
        <strain evidence="3">ATCC 28089 / DSM 1075 / NRRL 1951 / Wisconsin 54-1255</strain>
    </source>
</reference>
<dbReference type="EMBL" id="AM920439">
    <property type="protein sequence ID" value="CAP87035.1"/>
    <property type="molecule type" value="Genomic_DNA"/>
</dbReference>